<evidence type="ECO:0000256" key="4">
    <source>
        <dbReference type="ARBA" id="ARBA00022576"/>
    </source>
</evidence>
<comment type="subunit">
    <text evidence="3">Homodimer.</text>
</comment>
<accession>A0A016QUC6</accession>
<evidence type="ECO:0000256" key="6">
    <source>
        <dbReference type="ARBA" id="ARBA00022898"/>
    </source>
</evidence>
<keyword evidence="5 8" id="KW-0808">Transferase</keyword>
<dbReference type="GO" id="GO:1901605">
    <property type="term" value="P:alpha-amino acid metabolic process"/>
    <property type="evidence" value="ECO:0007669"/>
    <property type="project" value="TreeGrafter"/>
</dbReference>
<dbReference type="PATRIC" id="fig|1476583.3.peg.228"/>
<keyword evidence="9" id="KW-1185">Reference proteome</keyword>
<dbReference type="eggNOG" id="COG1167">
    <property type="taxonomic scope" value="Bacteria"/>
</dbReference>
<dbReference type="RefSeq" id="WP_034352500.1">
    <property type="nucleotide sequence ID" value="NZ_JHAC01000004.1"/>
</dbReference>
<evidence type="ECO:0000313" key="9">
    <source>
        <dbReference type="Proteomes" id="UP000020492"/>
    </source>
</evidence>
<dbReference type="Gene3D" id="3.90.1150.10">
    <property type="entry name" value="Aspartate Aminotransferase, domain 1"/>
    <property type="match status" value="1"/>
</dbReference>
<evidence type="ECO:0000313" key="8">
    <source>
        <dbReference type="EMBL" id="EYB69556.1"/>
    </source>
</evidence>
<reference evidence="8 9" key="1">
    <citation type="submission" date="2014-03" db="EMBL/GenBank/DDBJ databases">
        <title>Draft genome sequence of Deinococcus phoenicis 1P10ME.</title>
        <authorList>
            <person name="Stepanov V.G."/>
            <person name="Vaishampayan P."/>
            <person name="Venkateswaran K."/>
            <person name="Fox G.E."/>
        </authorList>
    </citation>
    <scope>NUCLEOTIDE SEQUENCE [LARGE SCALE GENOMIC DNA]</scope>
    <source>
        <strain evidence="8 9">1P10ME</strain>
    </source>
</reference>
<dbReference type="PANTHER" id="PTHR42790:SF19">
    <property type="entry name" value="KYNURENINE_ALPHA-AMINOADIPATE AMINOTRANSFERASE, MITOCHONDRIAL"/>
    <property type="match status" value="1"/>
</dbReference>
<dbReference type="InterPro" id="IPR015421">
    <property type="entry name" value="PyrdxlP-dep_Trfase_major"/>
</dbReference>
<dbReference type="InterPro" id="IPR050859">
    <property type="entry name" value="Class-I_PLP-dep_aminotransf"/>
</dbReference>
<dbReference type="FunFam" id="3.40.640.10:FF:000053">
    <property type="entry name" value="Aminotransferase, class I"/>
    <property type="match status" value="1"/>
</dbReference>
<sequence length="407" mass="44430">MTTSAPVLPPVDFTARLAGRAQRMTASAIREILKITQEPDVISFAGGLPAPELFPLEDVRRATDTVLTRYGPAALQYSTTEGHLPLREWIAARAGITPAHVQIVTGSQQGLDLLGKILIDEGDVVLVEAPTYLGALQSFQPYGPRYVELPTDEHGIDTDALEEVLQSQPAKLLYAVPNFQNPTGRTLSLERRRRLLELTAQYGVLVLEDDPYGKLRFTGEDLPSLYELGLERAGGDPERSHVIYSSSFSKTLVPGLRDAWVQAARPLIEKLVQAKQGADLHTPTLNQMIVAELVQDVLPRQIETVKRAYGERARDMVARIQEHFPPEVSFTTPEGGMFLWVTVPEGLDTVPLLAQAVARKVAFVPGSPFYALGGGANTMRLSYSSATPEQIGTGIRALGETIRAAMD</sequence>
<evidence type="ECO:0000256" key="3">
    <source>
        <dbReference type="ARBA" id="ARBA00011738"/>
    </source>
</evidence>
<dbReference type="Pfam" id="PF00155">
    <property type="entry name" value="Aminotran_1_2"/>
    <property type="match status" value="1"/>
</dbReference>
<dbReference type="OrthoDB" id="9802328at2"/>
<proteinExistence type="inferred from homology"/>
<dbReference type="InterPro" id="IPR004839">
    <property type="entry name" value="Aminotransferase_I/II_large"/>
</dbReference>
<protein>
    <submittedName>
        <fullName evidence="8">Class I and II aminotransferase</fullName>
    </submittedName>
</protein>
<dbReference type="GO" id="GO:0008483">
    <property type="term" value="F:transaminase activity"/>
    <property type="evidence" value="ECO:0007669"/>
    <property type="project" value="UniProtKB-KW"/>
</dbReference>
<dbReference type="Gene3D" id="3.40.640.10">
    <property type="entry name" value="Type I PLP-dependent aspartate aminotransferase-like (Major domain)"/>
    <property type="match status" value="1"/>
</dbReference>
<organism evidence="8 9">
    <name type="scientific">Deinococcus phoenicis</name>
    <dbReference type="NCBI Taxonomy" id="1476583"/>
    <lineage>
        <taxon>Bacteria</taxon>
        <taxon>Thermotogati</taxon>
        <taxon>Deinococcota</taxon>
        <taxon>Deinococci</taxon>
        <taxon>Deinococcales</taxon>
        <taxon>Deinococcaceae</taxon>
        <taxon>Deinococcus</taxon>
    </lineage>
</organism>
<dbReference type="InterPro" id="IPR015422">
    <property type="entry name" value="PyrdxlP-dep_Trfase_small"/>
</dbReference>
<feature type="domain" description="Aminotransferase class I/classII large" evidence="7">
    <location>
        <begin position="53"/>
        <end position="398"/>
    </location>
</feature>
<dbReference type="PANTHER" id="PTHR42790">
    <property type="entry name" value="AMINOTRANSFERASE"/>
    <property type="match status" value="1"/>
</dbReference>
<dbReference type="Proteomes" id="UP000020492">
    <property type="component" value="Unassembled WGS sequence"/>
</dbReference>
<dbReference type="GO" id="GO:0030170">
    <property type="term" value="F:pyridoxal phosphate binding"/>
    <property type="evidence" value="ECO:0007669"/>
    <property type="project" value="InterPro"/>
</dbReference>
<dbReference type="SUPFAM" id="SSF53383">
    <property type="entry name" value="PLP-dependent transferases"/>
    <property type="match status" value="1"/>
</dbReference>
<keyword evidence="4 8" id="KW-0032">Aminotransferase</keyword>
<name>A0A016QUC6_9DEIO</name>
<comment type="caution">
    <text evidence="8">The sequence shown here is derived from an EMBL/GenBank/DDBJ whole genome shotgun (WGS) entry which is preliminary data.</text>
</comment>
<evidence type="ECO:0000256" key="1">
    <source>
        <dbReference type="ARBA" id="ARBA00001933"/>
    </source>
</evidence>
<dbReference type="CDD" id="cd00609">
    <property type="entry name" value="AAT_like"/>
    <property type="match status" value="1"/>
</dbReference>
<evidence type="ECO:0000256" key="5">
    <source>
        <dbReference type="ARBA" id="ARBA00022679"/>
    </source>
</evidence>
<comment type="cofactor">
    <cofactor evidence="1">
        <name>pyridoxal 5'-phosphate</name>
        <dbReference type="ChEBI" id="CHEBI:597326"/>
    </cofactor>
</comment>
<dbReference type="AlphaFoldDB" id="A0A016QUC6"/>
<keyword evidence="6" id="KW-0663">Pyridoxal phosphate</keyword>
<dbReference type="InterPro" id="IPR015424">
    <property type="entry name" value="PyrdxlP-dep_Trfase"/>
</dbReference>
<dbReference type="STRING" id="1476583.DEIPH_ctg004orf0065"/>
<comment type="similarity">
    <text evidence="2">Belongs to the class-I pyridoxal-phosphate-dependent aminotransferase family.</text>
</comment>
<gene>
    <name evidence="8" type="ORF">DEIPH_ctg004orf0065</name>
</gene>
<evidence type="ECO:0000259" key="7">
    <source>
        <dbReference type="Pfam" id="PF00155"/>
    </source>
</evidence>
<evidence type="ECO:0000256" key="2">
    <source>
        <dbReference type="ARBA" id="ARBA00007441"/>
    </source>
</evidence>
<dbReference type="EMBL" id="JHAC01000004">
    <property type="protein sequence ID" value="EYB69556.1"/>
    <property type="molecule type" value="Genomic_DNA"/>
</dbReference>